<accession>A0A062XYL9</accession>
<protein>
    <recommendedName>
        <fullName evidence="2">Glycosyltransferase 2-like domain-containing protein</fullName>
    </recommendedName>
</protein>
<dbReference type="InterPro" id="IPR050256">
    <property type="entry name" value="Glycosyltransferase_2"/>
</dbReference>
<dbReference type="CDD" id="cd04179">
    <property type="entry name" value="DPM_DPG-synthase_like"/>
    <property type="match status" value="1"/>
</dbReference>
<reference evidence="3 4" key="1">
    <citation type="submission" date="2014-04" db="EMBL/GenBank/DDBJ databases">
        <title>The Genome Sequence of Thermoanaerobaculum aquaticum MP-01, The First Cultivated Group 23 Acidobacterium.</title>
        <authorList>
            <person name="Stamps B.W."/>
            <person name="Losey N.A."/>
            <person name="Lawson P.A."/>
            <person name="Stevenson B.S."/>
        </authorList>
    </citation>
    <scope>NUCLEOTIDE SEQUENCE [LARGE SCALE GENOMIC DNA]</scope>
    <source>
        <strain evidence="3 4">MP-01</strain>
    </source>
</reference>
<dbReference type="InterPro" id="IPR029044">
    <property type="entry name" value="Nucleotide-diphossugar_trans"/>
</dbReference>
<gene>
    <name evidence="3" type="ORF">EG19_06990</name>
</gene>
<dbReference type="InterPro" id="IPR001173">
    <property type="entry name" value="Glyco_trans_2-like"/>
</dbReference>
<organism evidence="3 4">
    <name type="scientific">Thermoanaerobaculum aquaticum</name>
    <dbReference type="NCBI Taxonomy" id="1312852"/>
    <lineage>
        <taxon>Bacteria</taxon>
        <taxon>Pseudomonadati</taxon>
        <taxon>Acidobacteriota</taxon>
        <taxon>Thermoanaerobaculia</taxon>
        <taxon>Thermoanaerobaculales</taxon>
        <taxon>Thermoanaerobaculaceae</taxon>
        <taxon>Thermoanaerobaculum</taxon>
    </lineage>
</organism>
<feature type="transmembrane region" description="Helical" evidence="1">
    <location>
        <begin position="210"/>
        <end position="226"/>
    </location>
</feature>
<evidence type="ECO:0000313" key="3">
    <source>
        <dbReference type="EMBL" id="KDA53226.1"/>
    </source>
</evidence>
<proteinExistence type="predicted"/>
<sequence>MKLVIVIPAFNEEQTLPQVLAAIPPAIPPFAEVETLVVDDGSTDGTAKVAVAAGASVHRLPVHRGLAAAFTAGLEEALRRGADAIVNLDADGQYDPAEIPRLLAPILAGEAEMVLGDRGVGTLAHFSPAKRVLQRLGAWAVKKISGLPVTDATTGFRAFSRRCAARLSCFTTFTYTLETLIQAGIAGMAVRWVPVSARPTPRPSRLFRSNTRYVLISLATMLRLVLLYRPLRVLLGLSALGATAGLLLFGRFAYFYFAGISPAGHVQSLIAGAVLLLGAFQLAVLAVLADLVAVNRRLLDELRSREREKK</sequence>
<keyword evidence="1" id="KW-0812">Transmembrane</keyword>
<keyword evidence="1" id="KW-0472">Membrane</keyword>
<dbReference type="SUPFAM" id="SSF53448">
    <property type="entry name" value="Nucleotide-diphospho-sugar transferases"/>
    <property type="match status" value="1"/>
</dbReference>
<feature type="domain" description="Glycosyltransferase 2-like" evidence="2">
    <location>
        <begin position="5"/>
        <end position="161"/>
    </location>
</feature>
<dbReference type="PANTHER" id="PTHR48090">
    <property type="entry name" value="UNDECAPRENYL-PHOSPHATE 4-DEOXY-4-FORMAMIDO-L-ARABINOSE TRANSFERASE-RELATED"/>
    <property type="match status" value="1"/>
</dbReference>
<dbReference type="EMBL" id="JMFG01000025">
    <property type="protein sequence ID" value="KDA53226.1"/>
    <property type="molecule type" value="Genomic_DNA"/>
</dbReference>
<comment type="caution">
    <text evidence="3">The sequence shown here is derived from an EMBL/GenBank/DDBJ whole genome shotgun (WGS) entry which is preliminary data.</text>
</comment>
<dbReference type="STRING" id="1312852.EG19_06990"/>
<name>A0A062XYL9_9BACT</name>
<evidence type="ECO:0000256" key="1">
    <source>
        <dbReference type="SAM" id="Phobius"/>
    </source>
</evidence>
<evidence type="ECO:0000259" key="2">
    <source>
        <dbReference type="Pfam" id="PF00535"/>
    </source>
</evidence>
<evidence type="ECO:0000313" key="4">
    <source>
        <dbReference type="Proteomes" id="UP000027284"/>
    </source>
</evidence>
<feature type="transmembrane region" description="Helical" evidence="1">
    <location>
        <begin position="233"/>
        <end position="257"/>
    </location>
</feature>
<dbReference type="Gene3D" id="3.90.550.10">
    <property type="entry name" value="Spore Coat Polysaccharide Biosynthesis Protein SpsA, Chain A"/>
    <property type="match status" value="1"/>
</dbReference>
<dbReference type="OrthoDB" id="9810303at2"/>
<keyword evidence="4" id="KW-1185">Reference proteome</keyword>
<dbReference type="Proteomes" id="UP000027284">
    <property type="component" value="Unassembled WGS sequence"/>
</dbReference>
<dbReference type="AlphaFoldDB" id="A0A062XYL9"/>
<dbReference type="RefSeq" id="WP_038050036.1">
    <property type="nucleotide sequence ID" value="NZ_JMFG01000025.1"/>
</dbReference>
<dbReference type="Pfam" id="PF00535">
    <property type="entry name" value="Glycos_transf_2"/>
    <property type="match status" value="1"/>
</dbReference>
<keyword evidence="1" id="KW-1133">Transmembrane helix</keyword>
<dbReference type="PANTHER" id="PTHR48090:SF6">
    <property type="entry name" value="SLR5056 PROTEIN"/>
    <property type="match status" value="1"/>
</dbReference>
<feature type="transmembrane region" description="Helical" evidence="1">
    <location>
        <begin position="167"/>
        <end position="190"/>
    </location>
</feature>
<feature type="transmembrane region" description="Helical" evidence="1">
    <location>
        <begin position="269"/>
        <end position="294"/>
    </location>
</feature>